<dbReference type="PANTHER" id="PTHR43133">
    <property type="entry name" value="RNA POLYMERASE ECF-TYPE SIGMA FACTO"/>
    <property type="match status" value="1"/>
</dbReference>
<dbReference type="NCBIfam" id="TIGR02985">
    <property type="entry name" value="Sig70_bacteroi1"/>
    <property type="match status" value="1"/>
</dbReference>
<keyword evidence="4" id="KW-0804">Transcription</keyword>
<evidence type="ECO:0000256" key="1">
    <source>
        <dbReference type="ARBA" id="ARBA00010641"/>
    </source>
</evidence>
<dbReference type="InterPro" id="IPR013249">
    <property type="entry name" value="RNA_pol_sigma70_r4_t2"/>
</dbReference>
<dbReference type="NCBIfam" id="TIGR02937">
    <property type="entry name" value="sigma70-ECF"/>
    <property type="match status" value="1"/>
</dbReference>
<keyword evidence="8" id="KW-1185">Reference proteome</keyword>
<dbReference type="SUPFAM" id="SSF88659">
    <property type="entry name" value="Sigma3 and sigma4 domains of RNA polymerase sigma factors"/>
    <property type="match status" value="1"/>
</dbReference>
<organism evidence="7 8">
    <name type="scientific">Echinicola arenosa</name>
    <dbReference type="NCBI Taxonomy" id="2774144"/>
    <lineage>
        <taxon>Bacteria</taxon>
        <taxon>Pseudomonadati</taxon>
        <taxon>Bacteroidota</taxon>
        <taxon>Cytophagia</taxon>
        <taxon>Cytophagales</taxon>
        <taxon>Cyclobacteriaceae</taxon>
        <taxon>Echinicola</taxon>
    </lineage>
</organism>
<dbReference type="InterPro" id="IPR014284">
    <property type="entry name" value="RNA_pol_sigma-70_dom"/>
</dbReference>
<evidence type="ECO:0000256" key="4">
    <source>
        <dbReference type="ARBA" id="ARBA00023163"/>
    </source>
</evidence>
<dbReference type="InterPro" id="IPR036388">
    <property type="entry name" value="WH-like_DNA-bd_sf"/>
</dbReference>
<evidence type="ECO:0000256" key="2">
    <source>
        <dbReference type="ARBA" id="ARBA00023015"/>
    </source>
</evidence>
<dbReference type="Pfam" id="PF04542">
    <property type="entry name" value="Sigma70_r2"/>
    <property type="match status" value="1"/>
</dbReference>
<comment type="similarity">
    <text evidence="1">Belongs to the sigma-70 factor family. ECF subfamily.</text>
</comment>
<evidence type="ECO:0000256" key="3">
    <source>
        <dbReference type="ARBA" id="ARBA00023082"/>
    </source>
</evidence>
<evidence type="ECO:0000313" key="7">
    <source>
        <dbReference type="EMBL" id="MBD8487780.1"/>
    </source>
</evidence>
<feature type="domain" description="RNA polymerase sigma factor 70 region 4 type 2" evidence="6">
    <location>
        <begin position="128"/>
        <end position="175"/>
    </location>
</feature>
<proteinExistence type="inferred from homology"/>
<accession>A0ABR9AGH7</accession>
<comment type="caution">
    <text evidence="7">The sequence shown here is derived from an EMBL/GenBank/DDBJ whole genome shotgun (WGS) entry which is preliminary data.</text>
</comment>
<dbReference type="InterPro" id="IPR014327">
    <property type="entry name" value="RNA_pol_sigma70_bacteroid"/>
</dbReference>
<dbReference type="EMBL" id="JACYTQ010000001">
    <property type="protein sequence ID" value="MBD8487780.1"/>
    <property type="molecule type" value="Genomic_DNA"/>
</dbReference>
<evidence type="ECO:0000259" key="6">
    <source>
        <dbReference type="Pfam" id="PF08281"/>
    </source>
</evidence>
<feature type="domain" description="RNA polymerase sigma-70 region 2" evidence="5">
    <location>
        <begin position="27"/>
        <end position="94"/>
    </location>
</feature>
<dbReference type="Pfam" id="PF08281">
    <property type="entry name" value="Sigma70_r4_2"/>
    <property type="match status" value="1"/>
</dbReference>
<dbReference type="PANTHER" id="PTHR43133:SF46">
    <property type="entry name" value="RNA POLYMERASE SIGMA-70 FACTOR ECF SUBFAMILY"/>
    <property type="match status" value="1"/>
</dbReference>
<dbReference type="InterPro" id="IPR039425">
    <property type="entry name" value="RNA_pol_sigma-70-like"/>
</dbReference>
<keyword evidence="2" id="KW-0805">Transcription regulation</keyword>
<keyword evidence="3" id="KW-0731">Sigma factor</keyword>
<evidence type="ECO:0000313" key="8">
    <source>
        <dbReference type="Proteomes" id="UP000647133"/>
    </source>
</evidence>
<dbReference type="Gene3D" id="1.10.10.10">
    <property type="entry name" value="Winged helix-like DNA-binding domain superfamily/Winged helix DNA-binding domain"/>
    <property type="match status" value="1"/>
</dbReference>
<reference evidence="7 8" key="1">
    <citation type="submission" date="2020-09" db="EMBL/GenBank/DDBJ databases">
        <title>Echinicola sp. CAU 1574 isolated from sand of Sido Beach.</title>
        <authorList>
            <person name="Kim W."/>
        </authorList>
    </citation>
    <scope>NUCLEOTIDE SEQUENCE [LARGE SCALE GENOMIC DNA]</scope>
    <source>
        <strain evidence="7 8">CAU 1574</strain>
    </source>
</reference>
<protein>
    <submittedName>
        <fullName evidence="7">RNA polymerase sigma-70 factor</fullName>
    </submittedName>
</protein>
<dbReference type="InterPro" id="IPR013324">
    <property type="entry name" value="RNA_pol_sigma_r3/r4-like"/>
</dbReference>
<dbReference type="InterPro" id="IPR007627">
    <property type="entry name" value="RNA_pol_sigma70_r2"/>
</dbReference>
<dbReference type="SUPFAM" id="SSF88946">
    <property type="entry name" value="Sigma2 domain of RNA polymerase sigma factors"/>
    <property type="match status" value="1"/>
</dbReference>
<dbReference type="InterPro" id="IPR013325">
    <property type="entry name" value="RNA_pol_sigma_r2"/>
</dbReference>
<evidence type="ECO:0000259" key="5">
    <source>
        <dbReference type="Pfam" id="PF04542"/>
    </source>
</evidence>
<dbReference type="RefSeq" id="WP_192008262.1">
    <property type="nucleotide sequence ID" value="NZ_JACYTQ010000001.1"/>
</dbReference>
<name>A0ABR9AGH7_9BACT</name>
<dbReference type="Gene3D" id="1.10.1740.10">
    <property type="match status" value="1"/>
</dbReference>
<dbReference type="CDD" id="cd06171">
    <property type="entry name" value="Sigma70_r4"/>
    <property type="match status" value="1"/>
</dbReference>
<sequence>MRALLNYTDLELITLLRQGELTAFDELYYRYVPKVLGFAKTFILDKDEAEEAVQEVFIKIWEKRDTLKSELNFKSYLFVAVKNQVYNKLRNAKKFVRVEDLEIDVASTEMHVDDELAYHELEQATFGLLDQLPQIQKKVFTLNKLEGLSHKEIAAMLNISVRTVEHHVYLASKQLRASILQHASIVSVFVVFMLNS</sequence>
<dbReference type="Proteomes" id="UP000647133">
    <property type="component" value="Unassembled WGS sequence"/>
</dbReference>
<gene>
    <name evidence="7" type="ORF">IFO69_03360</name>
</gene>